<proteinExistence type="predicted"/>
<keyword evidence="3" id="KW-1185">Reference proteome</keyword>
<reference evidence="2 3" key="1">
    <citation type="submission" date="2014-02" db="EMBL/GenBank/DDBJ databases">
        <title>The genome announcement of Streptomyces toyocaensis NRRL15009.</title>
        <authorList>
            <person name="Hong H.-J."/>
            <person name="Kwun M.J."/>
        </authorList>
    </citation>
    <scope>NUCLEOTIDE SEQUENCE [LARGE SCALE GENOMIC DNA]</scope>
    <source>
        <strain evidence="2 3">NRRL 15009</strain>
    </source>
</reference>
<comment type="caution">
    <text evidence="2">The sequence shown here is derived from an EMBL/GenBank/DDBJ whole genome shotgun (WGS) entry which is preliminary data.</text>
</comment>
<sequence length="92" mass="9741">MIMRILGEGQYDVADAYLDQLNQLDSALQNAADADDETAFAAALSALLDAVRSLGTPLPAERITPSDLVLPDETNGLPQVQEMLSDEGLIPG</sequence>
<dbReference type="STRING" id="55952.BU52_07725"/>
<evidence type="ECO:0000259" key="1">
    <source>
        <dbReference type="Pfam" id="PF22743"/>
    </source>
</evidence>
<protein>
    <recommendedName>
        <fullName evidence="1">PspA-associated domain-containing protein</fullName>
    </recommendedName>
</protein>
<dbReference type="AlphaFoldDB" id="A0A081XW81"/>
<dbReference type="Proteomes" id="UP000028341">
    <property type="component" value="Unassembled WGS sequence"/>
</dbReference>
<feature type="domain" description="PspA-associated" evidence="1">
    <location>
        <begin position="1"/>
        <end position="92"/>
    </location>
</feature>
<dbReference type="RefSeq" id="WP_037930168.1">
    <property type="nucleotide sequence ID" value="NZ_JBFADL010000002.1"/>
</dbReference>
<dbReference type="EMBL" id="JFCB01000004">
    <property type="protein sequence ID" value="KES07804.1"/>
    <property type="molecule type" value="Genomic_DNA"/>
</dbReference>
<dbReference type="InterPro" id="IPR054437">
    <property type="entry name" value="PspA-assoc_dom"/>
</dbReference>
<dbReference type="Pfam" id="PF22743">
    <property type="entry name" value="PspAA"/>
    <property type="match status" value="1"/>
</dbReference>
<evidence type="ECO:0000313" key="2">
    <source>
        <dbReference type="EMBL" id="KES07804.1"/>
    </source>
</evidence>
<organism evidence="2 3">
    <name type="scientific">Streptomyces toyocaensis</name>
    <dbReference type="NCBI Taxonomy" id="55952"/>
    <lineage>
        <taxon>Bacteria</taxon>
        <taxon>Bacillati</taxon>
        <taxon>Actinomycetota</taxon>
        <taxon>Actinomycetes</taxon>
        <taxon>Kitasatosporales</taxon>
        <taxon>Streptomycetaceae</taxon>
        <taxon>Streptomyces</taxon>
    </lineage>
</organism>
<name>A0A081XW81_STRTO</name>
<dbReference type="OrthoDB" id="5244559at2"/>
<evidence type="ECO:0000313" key="3">
    <source>
        <dbReference type="Proteomes" id="UP000028341"/>
    </source>
</evidence>
<dbReference type="eggNOG" id="ENOG5033E6E">
    <property type="taxonomic scope" value="Bacteria"/>
</dbReference>
<accession>A0A081XW81</accession>
<gene>
    <name evidence="2" type="ORF">BU52_07725</name>
</gene>